<dbReference type="AlphaFoldDB" id="A0AAD7DK23"/>
<organism evidence="1 2">
    <name type="scientific">Mycena rosella</name>
    <name type="common">Pink bonnet</name>
    <name type="synonym">Agaricus rosellus</name>
    <dbReference type="NCBI Taxonomy" id="1033263"/>
    <lineage>
        <taxon>Eukaryota</taxon>
        <taxon>Fungi</taxon>
        <taxon>Dikarya</taxon>
        <taxon>Basidiomycota</taxon>
        <taxon>Agaricomycotina</taxon>
        <taxon>Agaricomycetes</taxon>
        <taxon>Agaricomycetidae</taxon>
        <taxon>Agaricales</taxon>
        <taxon>Marasmiineae</taxon>
        <taxon>Mycenaceae</taxon>
        <taxon>Mycena</taxon>
    </lineage>
</organism>
<gene>
    <name evidence="1" type="ORF">B0H17DRAFT_1058836</name>
</gene>
<sequence length="222" mass="24726">MSCASASGGGYVESFILLLAGRALIQALRRRSGATWASGSGARELMTPDLVFLALPPLPVPKFSLRNIKLTISNCRDAFIDGRHGGKRLCDKYRRLPQDGGENWVSWAREDEETFQRKNQVIFQPVRLQGLWCTPYSIRSQSGQDRPRYSHTLATPSFTRCQSPTERSLSAAVRRLSETETCSRANFRVCAVEHRNKSSPSVVLGPSRRVLCFTSRCEAVCG</sequence>
<proteinExistence type="predicted"/>
<protein>
    <submittedName>
        <fullName evidence="1">Uncharacterized protein</fullName>
    </submittedName>
</protein>
<feature type="non-terminal residue" evidence="1">
    <location>
        <position position="222"/>
    </location>
</feature>
<evidence type="ECO:0000313" key="2">
    <source>
        <dbReference type="Proteomes" id="UP001221757"/>
    </source>
</evidence>
<dbReference type="EMBL" id="JARKIE010000045">
    <property type="protein sequence ID" value="KAJ7693523.1"/>
    <property type="molecule type" value="Genomic_DNA"/>
</dbReference>
<keyword evidence="2" id="KW-1185">Reference proteome</keyword>
<comment type="caution">
    <text evidence="1">The sequence shown here is derived from an EMBL/GenBank/DDBJ whole genome shotgun (WGS) entry which is preliminary data.</text>
</comment>
<accession>A0AAD7DK23</accession>
<dbReference type="Proteomes" id="UP001221757">
    <property type="component" value="Unassembled WGS sequence"/>
</dbReference>
<name>A0AAD7DK23_MYCRO</name>
<reference evidence="1" key="1">
    <citation type="submission" date="2023-03" db="EMBL/GenBank/DDBJ databases">
        <title>Massive genome expansion in bonnet fungi (Mycena s.s.) driven by repeated elements and novel gene families across ecological guilds.</title>
        <authorList>
            <consortium name="Lawrence Berkeley National Laboratory"/>
            <person name="Harder C.B."/>
            <person name="Miyauchi S."/>
            <person name="Viragh M."/>
            <person name="Kuo A."/>
            <person name="Thoen E."/>
            <person name="Andreopoulos B."/>
            <person name="Lu D."/>
            <person name="Skrede I."/>
            <person name="Drula E."/>
            <person name="Henrissat B."/>
            <person name="Morin E."/>
            <person name="Kohler A."/>
            <person name="Barry K."/>
            <person name="LaButti K."/>
            <person name="Morin E."/>
            <person name="Salamov A."/>
            <person name="Lipzen A."/>
            <person name="Mereny Z."/>
            <person name="Hegedus B."/>
            <person name="Baldrian P."/>
            <person name="Stursova M."/>
            <person name="Weitz H."/>
            <person name="Taylor A."/>
            <person name="Grigoriev I.V."/>
            <person name="Nagy L.G."/>
            <person name="Martin F."/>
            <person name="Kauserud H."/>
        </authorList>
    </citation>
    <scope>NUCLEOTIDE SEQUENCE</scope>
    <source>
        <strain evidence="1">CBHHK067</strain>
    </source>
</reference>
<evidence type="ECO:0000313" key="1">
    <source>
        <dbReference type="EMBL" id="KAJ7693523.1"/>
    </source>
</evidence>